<reference evidence="2" key="1">
    <citation type="journal article" date="2020" name="Fungal Divers.">
        <title>Resolving the Mortierellaceae phylogeny through synthesis of multi-gene phylogenetics and phylogenomics.</title>
        <authorList>
            <person name="Vandepol N."/>
            <person name="Liber J."/>
            <person name="Desiro A."/>
            <person name="Na H."/>
            <person name="Kennedy M."/>
            <person name="Barry K."/>
            <person name="Grigoriev I.V."/>
            <person name="Miller A.N."/>
            <person name="O'Donnell K."/>
            <person name="Stajich J.E."/>
            <person name="Bonito G."/>
        </authorList>
    </citation>
    <scope>NUCLEOTIDE SEQUENCE</scope>
    <source>
        <strain evidence="2">BC1065</strain>
    </source>
</reference>
<evidence type="ECO:0000313" key="3">
    <source>
        <dbReference type="Proteomes" id="UP000807716"/>
    </source>
</evidence>
<feature type="region of interest" description="Disordered" evidence="1">
    <location>
        <begin position="359"/>
        <end position="412"/>
    </location>
</feature>
<feature type="region of interest" description="Disordered" evidence="1">
    <location>
        <begin position="1"/>
        <end position="92"/>
    </location>
</feature>
<keyword evidence="3" id="KW-1185">Reference proteome</keyword>
<feature type="compositionally biased region" description="Basic and acidic residues" evidence="1">
    <location>
        <begin position="462"/>
        <end position="472"/>
    </location>
</feature>
<evidence type="ECO:0000256" key="1">
    <source>
        <dbReference type="SAM" id="MobiDB-lite"/>
    </source>
</evidence>
<gene>
    <name evidence="2" type="ORF">DFQ27_006268</name>
</gene>
<name>A0A9P6U1D0_9FUNG</name>
<dbReference type="Proteomes" id="UP000807716">
    <property type="component" value="Unassembled WGS sequence"/>
</dbReference>
<comment type="caution">
    <text evidence="2">The sequence shown here is derived from an EMBL/GenBank/DDBJ whole genome shotgun (WGS) entry which is preliminary data.</text>
</comment>
<dbReference type="AlphaFoldDB" id="A0A9P6U1D0"/>
<feature type="compositionally biased region" description="Polar residues" evidence="1">
    <location>
        <begin position="400"/>
        <end position="412"/>
    </location>
</feature>
<dbReference type="EMBL" id="JAAAJB010000460">
    <property type="protein sequence ID" value="KAG0255439.1"/>
    <property type="molecule type" value="Genomic_DNA"/>
</dbReference>
<proteinExistence type="predicted"/>
<feature type="compositionally biased region" description="Polar residues" evidence="1">
    <location>
        <begin position="52"/>
        <end position="66"/>
    </location>
</feature>
<protein>
    <submittedName>
        <fullName evidence="2">Uncharacterized protein</fullName>
    </submittedName>
</protein>
<evidence type="ECO:0000313" key="2">
    <source>
        <dbReference type="EMBL" id="KAG0255439.1"/>
    </source>
</evidence>
<feature type="compositionally biased region" description="Polar residues" evidence="1">
    <location>
        <begin position="376"/>
        <end position="391"/>
    </location>
</feature>
<accession>A0A9P6U1D0</accession>
<feature type="region of interest" description="Disordered" evidence="1">
    <location>
        <begin position="462"/>
        <end position="482"/>
    </location>
</feature>
<sequence length="562" mass="60472">MSGIGGSGFTPANRPPSHSGSRTAAGRTKSRKAPAALPNVNARRLLLPRPSNADTHLQPGISQPRLSATKGPGDKKRIRSRGSLEPNTAAPTVATAAQSNLLRRETKNVPRVPGYTFKTVQQRETRRSLPTNAMSTQAYDGASLWGPYFWRDGTLQRQFKQGVRGVLPNFGQFYAANTTAGASASANTTTTTGMSGSTSYGGWGGFEGKACGSVHQDYGAQSPFWDNSKKSITMLSSPTTNGISLGLPIPPLSMSSSGIGISNITPQILVANDVHNFPQLSGGVALDDIPRGKKRLGTHMLAPTPSFSANPHVNFTVDYSLANHHTTKPSAFSASPPYGGLHTQPKAVPATQFATPTFSLPDWSDPKSTMEKYGASNRSYNESVKLNTLNSKTEKPPKKGTSNGNKKTEPSNNLDAYTLYSFELLKGFEGFGLSANQFKSISDILWKQETNEVQEYYTNRAERGQLEEDHGHTTTSATTSGRLPASEEVFWPSFYHSAIALTTTTTTTTTTTATMAPTPSVGGTIFINYRSDDRLASARRQEATFSEITWPSCEEPDRSKGI</sequence>
<organism evidence="2 3">
    <name type="scientific">Actinomortierella ambigua</name>
    <dbReference type="NCBI Taxonomy" id="1343610"/>
    <lineage>
        <taxon>Eukaryota</taxon>
        <taxon>Fungi</taxon>
        <taxon>Fungi incertae sedis</taxon>
        <taxon>Mucoromycota</taxon>
        <taxon>Mortierellomycotina</taxon>
        <taxon>Mortierellomycetes</taxon>
        <taxon>Mortierellales</taxon>
        <taxon>Mortierellaceae</taxon>
        <taxon>Actinomortierella</taxon>
    </lineage>
</organism>